<comment type="caution">
    <text evidence="2">The sequence shown here is derived from an EMBL/GenBank/DDBJ whole genome shotgun (WGS) entry which is preliminary data.</text>
</comment>
<accession>A0AAV9ZWF1</accession>
<keyword evidence="3" id="KW-1185">Reference proteome</keyword>
<name>A0AAV9ZWF1_9AGAR</name>
<proteinExistence type="predicted"/>
<protein>
    <submittedName>
        <fullName evidence="2">Uncharacterized protein</fullName>
    </submittedName>
</protein>
<gene>
    <name evidence="2" type="ORF">R3P38DRAFT_2737812</name>
</gene>
<reference evidence="2 3" key="1">
    <citation type="journal article" date="2024" name="J Genomics">
        <title>Draft genome sequencing and assembly of Favolaschia claudopus CIRM-BRFM 2984 isolated from oak limbs.</title>
        <authorList>
            <person name="Navarro D."/>
            <person name="Drula E."/>
            <person name="Chaduli D."/>
            <person name="Cazenave R."/>
            <person name="Ahrendt S."/>
            <person name="Wang J."/>
            <person name="Lipzen A."/>
            <person name="Daum C."/>
            <person name="Barry K."/>
            <person name="Grigoriev I.V."/>
            <person name="Favel A."/>
            <person name="Rosso M.N."/>
            <person name="Martin F."/>
        </authorList>
    </citation>
    <scope>NUCLEOTIDE SEQUENCE [LARGE SCALE GENOMIC DNA]</scope>
    <source>
        <strain evidence="2 3">CIRM-BRFM 2984</strain>
    </source>
</reference>
<evidence type="ECO:0000256" key="1">
    <source>
        <dbReference type="SAM" id="MobiDB-lite"/>
    </source>
</evidence>
<organism evidence="2 3">
    <name type="scientific">Favolaschia claudopus</name>
    <dbReference type="NCBI Taxonomy" id="2862362"/>
    <lineage>
        <taxon>Eukaryota</taxon>
        <taxon>Fungi</taxon>
        <taxon>Dikarya</taxon>
        <taxon>Basidiomycota</taxon>
        <taxon>Agaricomycotina</taxon>
        <taxon>Agaricomycetes</taxon>
        <taxon>Agaricomycetidae</taxon>
        <taxon>Agaricales</taxon>
        <taxon>Marasmiineae</taxon>
        <taxon>Mycenaceae</taxon>
        <taxon>Favolaschia</taxon>
    </lineage>
</organism>
<sequence>SLSTLSTNASSSTLFSSRRPVTDPKGLTQPRLDSRYAPPVRYYARACSPRSQFLPTIRVSRIWILLALDSITDTETRIDDSFLDTPPPCCATALQQLRCYFISKCSFHLLPKTRCRSTAKPCATSARTATGLCFFKLKARVSTAWSSRTTPTPPRQSTSSLRFRDQRIAAHRASHYQVTKEASLLFCLSDNPFFVPNALGSHAVQEATYAYSRWIFAQHFTNRLGPAYLSLRNVVSES</sequence>
<feature type="region of interest" description="Disordered" evidence="1">
    <location>
        <begin position="1"/>
        <end position="32"/>
    </location>
</feature>
<feature type="non-terminal residue" evidence="2">
    <location>
        <position position="1"/>
    </location>
</feature>
<evidence type="ECO:0000313" key="3">
    <source>
        <dbReference type="Proteomes" id="UP001362999"/>
    </source>
</evidence>
<dbReference type="Proteomes" id="UP001362999">
    <property type="component" value="Unassembled WGS sequence"/>
</dbReference>
<feature type="non-terminal residue" evidence="2">
    <location>
        <position position="238"/>
    </location>
</feature>
<feature type="compositionally biased region" description="Low complexity" evidence="1">
    <location>
        <begin position="1"/>
        <end position="17"/>
    </location>
</feature>
<dbReference type="AlphaFoldDB" id="A0AAV9ZWF1"/>
<dbReference type="EMBL" id="JAWWNJ010000103">
    <property type="protein sequence ID" value="KAK6993131.1"/>
    <property type="molecule type" value="Genomic_DNA"/>
</dbReference>
<evidence type="ECO:0000313" key="2">
    <source>
        <dbReference type="EMBL" id="KAK6993131.1"/>
    </source>
</evidence>